<feature type="transmembrane region" description="Helical" evidence="1">
    <location>
        <begin position="64"/>
        <end position="89"/>
    </location>
</feature>
<evidence type="ECO:0000313" key="4">
    <source>
        <dbReference type="EMBL" id="GAG28309.1"/>
    </source>
</evidence>
<dbReference type="Pfam" id="PF07664">
    <property type="entry name" value="FeoB_C"/>
    <property type="match status" value="1"/>
</dbReference>
<feature type="domain" description="Nucleoside transporter/FeoB GTPase Gate" evidence="3">
    <location>
        <begin position="2"/>
        <end position="89"/>
    </location>
</feature>
<dbReference type="GO" id="GO:0015093">
    <property type="term" value="F:ferrous iron transmembrane transporter activity"/>
    <property type="evidence" value="ECO:0007669"/>
    <property type="project" value="InterPro"/>
</dbReference>
<sequence length="242" mass="25895">VVLFSMLYLLEDLGYMARAAFVVDRLMGRVGLEGRAFVALLSSYACAVPGIMATRTLPSPRDRLVTILVAPLMTCSARLPVYALLIGAFVPATTVWGPIGLQGLVLLGLYALGGFAALATAAILKKTVLPGEALPFTMELPSYRLPPVRLVASQVWGSAWAFLKRAGTIILLVSMVLWALLTFPRLDRTAEIGDTEYARASLEQSVAGRMGHAIEPLITPLGFDWKIGVGLVASLAAREVIV</sequence>
<dbReference type="GO" id="GO:0005886">
    <property type="term" value="C:plasma membrane"/>
    <property type="evidence" value="ECO:0007669"/>
    <property type="project" value="TreeGrafter"/>
</dbReference>
<proteinExistence type="predicted"/>
<dbReference type="AlphaFoldDB" id="X0WBI4"/>
<feature type="domain" description="Nucleoside transporter/FeoB GTPase Gate" evidence="3">
    <location>
        <begin position="163"/>
        <end position="242"/>
    </location>
</feature>
<comment type="caution">
    <text evidence="4">The sequence shown here is derived from an EMBL/GenBank/DDBJ whole genome shotgun (WGS) entry which is preliminary data.</text>
</comment>
<dbReference type="InterPro" id="IPR011642">
    <property type="entry name" value="Gate_dom"/>
</dbReference>
<feature type="non-terminal residue" evidence="4">
    <location>
        <position position="1"/>
    </location>
</feature>
<keyword evidence="1" id="KW-0472">Membrane</keyword>
<dbReference type="EMBL" id="BARS01048809">
    <property type="protein sequence ID" value="GAG28309.1"/>
    <property type="molecule type" value="Genomic_DNA"/>
</dbReference>
<reference evidence="4" key="1">
    <citation type="journal article" date="2014" name="Front. Microbiol.">
        <title>High frequency of phylogenetically diverse reductive dehalogenase-homologous genes in deep subseafloor sedimentary metagenomes.</title>
        <authorList>
            <person name="Kawai M."/>
            <person name="Futagami T."/>
            <person name="Toyoda A."/>
            <person name="Takaki Y."/>
            <person name="Nishi S."/>
            <person name="Hori S."/>
            <person name="Arai W."/>
            <person name="Tsubouchi T."/>
            <person name="Morono Y."/>
            <person name="Uchiyama I."/>
            <person name="Ito T."/>
            <person name="Fujiyama A."/>
            <person name="Inagaki F."/>
            <person name="Takami H."/>
        </authorList>
    </citation>
    <scope>NUCLEOTIDE SEQUENCE</scope>
    <source>
        <strain evidence="4">Expedition CK06-06</strain>
    </source>
</reference>
<feature type="transmembrane region" description="Helical" evidence="1">
    <location>
        <begin position="34"/>
        <end position="52"/>
    </location>
</feature>
<evidence type="ECO:0008006" key="5">
    <source>
        <dbReference type="Google" id="ProtNLM"/>
    </source>
</evidence>
<organism evidence="4">
    <name type="scientific">marine sediment metagenome</name>
    <dbReference type="NCBI Taxonomy" id="412755"/>
    <lineage>
        <taxon>unclassified sequences</taxon>
        <taxon>metagenomes</taxon>
        <taxon>ecological metagenomes</taxon>
    </lineage>
</organism>
<dbReference type="PANTHER" id="PTHR43185:SF1">
    <property type="entry name" value="FE(2+) TRANSPORTER FEOB"/>
    <property type="match status" value="1"/>
</dbReference>
<protein>
    <recommendedName>
        <fullName evidence="5">Nucleoside transporter/FeoB GTPase Gate domain-containing protein</fullName>
    </recommendedName>
</protein>
<evidence type="ECO:0000259" key="3">
    <source>
        <dbReference type="Pfam" id="PF07670"/>
    </source>
</evidence>
<gene>
    <name evidence="4" type="ORF">S01H1_73083</name>
</gene>
<feature type="non-terminal residue" evidence="4">
    <location>
        <position position="242"/>
    </location>
</feature>
<evidence type="ECO:0000256" key="1">
    <source>
        <dbReference type="SAM" id="Phobius"/>
    </source>
</evidence>
<dbReference type="InterPro" id="IPR050860">
    <property type="entry name" value="FeoB_GTPase"/>
</dbReference>
<feature type="transmembrane region" description="Helical" evidence="1">
    <location>
        <begin position="169"/>
        <end position="186"/>
    </location>
</feature>
<feature type="transmembrane region" description="Helical" evidence="1">
    <location>
        <begin position="101"/>
        <end position="124"/>
    </location>
</feature>
<keyword evidence="1" id="KW-0812">Transmembrane</keyword>
<accession>X0WBI4</accession>
<dbReference type="InterPro" id="IPR011640">
    <property type="entry name" value="Fe2_transport_prot_B_C"/>
</dbReference>
<evidence type="ECO:0000259" key="2">
    <source>
        <dbReference type="Pfam" id="PF07664"/>
    </source>
</evidence>
<dbReference type="PANTHER" id="PTHR43185">
    <property type="entry name" value="FERROUS IRON TRANSPORT PROTEIN B"/>
    <property type="match status" value="1"/>
</dbReference>
<feature type="domain" description="Ferrous iron transport protein B C-terminal" evidence="2">
    <location>
        <begin position="106"/>
        <end position="156"/>
    </location>
</feature>
<keyword evidence="1" id="KW-1133">Transmembrane helix</keyword>
<name>X0WBI4_9ZZZZ</name>
<dbReference type="Pfam" id="PF07670">
    <property type="entry name" value="Gate"/>
    <property type="match status" value="2"/>
</dbReference>